<feature type="domain" description="Polymerase/histidinol phosphatase N-terminal" evidence="1">
    <location>
        <begin position="6"/>
        <end position="74"/>
    </location>
</feature>
<dbReference type="OrthoDB" id="9791620at2"/>
<evidence type="ECO:0000313" key="4">
    <source>
        <dbReference type="Proteomes" id="UP000260773"/>
    </source>
</evidence>
<dbReference type="InterPro" id="IPR004013">
    <property type="entry name" value="PHP_dom"/>
</dbReference>
<dbReference type="PANTHER" id="PTHR42924:SF3">
    <property type="entry name" value="POLYMERASE_HISTIDINOL PHOSPHATASE N-TERMINAL DOMAIN-CONTAINING PROTEIN"/>
    <property type="match status" value="1"/>
</dbReference>
<proteinExistence type="predicted"/>
<dbReference type="SMART" id="SM00481">
    <property type="entry name" value="POLIIIAc"/>
    <property type="match status" value="1"/>
</dbReference>
<organism evidence="2 4">
    <name type="scientific">Coprococcus catus</name>
    <dbReference type="NCBI Taxonomy" id="116085"/>
    <lineage>
        <taxon>Bacteria</taxon>
        <taxon>Bacillati</taxon>
        <taxon>Bacillota</taxon>
        <taxon>Clostridia</taxon>
        <taxon>Lachnospirales</taxon>
        <taxon>Lachnospiraceae</taxon>
        <taxon>Coprococcus</taxon>
    </lineage>
</organism>
<reference evidence="4 5" key="1">
    <citation type="submission" date="2018-08" db="EMBL/GenBank/DDBJ databases">
        <title>A genome reference for cultivated species of the human gut microbiota.</title>
        <authorList>
            <person name="Zou Y."/>
            <person name="Xue W."/>
            <person name="Luo G."/>
        </authorList>
    </citation>
    <scope>NUCLEOTIDE SEQUENCE [LARGE SCALE GENOMIC DNA]</scope>
    <source>
        <strain evidence="2 4">AF45-17</strain>
        <strain evidence="3 5">AM28-39</strain>
    </source>
</reference>
<dbReference type="InterPro" id="IPR003141">
    <property type="entry name" value="Pol/His_phosphatase_N"/>
</dbReference>
<accession>A0A3E2TT90</accession>
<dbReference type="InterPro" id="IPR052018">
    <property type="entry name" value="PHP_domain"/>
</dbReference>
<dbReference type="Proteomes" id="UP000261231">
    <property type="component" value="Unassembled WGS sequence"/>
</dbReference>
<dbReference type="AlphaFoldDB" id="A0A3E2TT90"/>
<dbReference type="PANTHER" id="PTHR42924">
    <property type="entry name" value="EXONUCLEASE"/>
    <property type="match status" value="1"/>
</dbReference>
<dbReference type="SUPFAM" id="SSF89550">
    <property type="entry name" value="PHP domain-like"/>
    <property type="match status" value="1"/>
</dbReference>
<evidence type="ECO:0000313" key="3">
    <source>
        <dbReference type="EMBL" id="RGC44661.1"/>
    </source>
</evidence>
<dbReference type="CDD" id="cd07432">
    <property type="entry name" value="PHP_HisPPase"/>
    <property type="match status" value="1"/>
</dbReference>
<dbReference type="GO" id="GO:0035312">
    <property type="term" value="F:5'-3' DNA exonuclease activity"/>
    <property type="evidence" value="ECO:0007669"/>
    <property type="project" value="TreeGrafter"/>
</dbReference>
<dbReference type="InterPro" id="IPR016195">
    <property type="entry name" value="Pol/histidinol_Pase-like"/>
</dbReference>
<evidence type="ECO:0000259" key="1">
    <source>
        <dbReference type="SMART" id="SM00481"/>
    </source>
</evidence>
<gene>
    <name evidence="2" type="ORF">DW070_01520</name>
    <name evidence="3" type="ORF">DW747_12845</name>
</gene>
<dbReference type="Gene3D" id="3.20.20.140">
    <property type="entry name" value="Metal-dependent hydrolases"/>
    <property type="match status" value="1"/>
</dbReference>
<dbReference type="EMBL" id="QVEP01000002">
    <property type="protein sequence ID" value="RGB82225.1"/>
    <property type="molecule type" value="Genomic_DNA"/>
</dbReference>
<dbReference type="Proteomes" id="UP000260773">
    <property type="component" value="Unassembled WGS sequence"/>
</dbReference>
<dbReference type="EMBL" id="QVFD01000014">
    <property type="protein sequence ID" value="RGC44661.1"/>
    <property type="molecule type" value="Genomic_DNA"/>
</dbReference>
<evidence type="ECO:0000313" key="5">
    <source>
        <dbReference type="Proteomes" id="UP000261231"/>
    </source>
</evidence>
<dbReference type="GO" id="GO:0004534">
    <property type="term" value="F:5'-3' RNA exonuclease activity"/>
    <property type="evidence" value="ECO:0007669"/>
    <property type="project" value="TreeGrafter"/>
</dbReference>
<dbReference type="RefSeq" id="WP_015513455.1">
    <property type="nucleotide sequence ID" value="NZ_JAQCWV010000016.1"/>
</dbReference>
<keyword evidence="5" id="KW-1185">Reference proteome</keyword>
<comment type="caution">
    <text evidence="2">The sequence shown here is derived from an EMBL/GenBank/DDBJ whole genome shotgun (WGS) entry which is preliminary data.</text>
</comment>
<name>A0A3E2TT90_9FIRM</name>
<sequence length="243" mass="26932">MPDLNYDLHIHSCLSPCGDDDMTPANIVGMAMIKGLDLIAVTDHNSCKNCPAVLTMAEAYGLTALPGMELTTSEEVHVVCLFADLKDALAFDEYVYSHLMAVPNNEKIFGKQQLYNADDEIIGTIPNLLINATTISFDDVFALTRDYNGIMIPAHIDKTANSLLANLGFIPPDSQFTCAEIKDMSKYHELKKQHPYLEHCHIISDSDAHYLEHINEPHYTLSVKSRNPKDILNALTQPVGTTL</sequence>
<protein>
    <submittedName>
        <fullName evidence="2">PHP domain-containing protein</fullName>
    </submittedName>
</protein>
<evidence type="ECO:0000313" key="2">
    <source>
        <dbReference type="EMBL" id="RGB82225.1"/>
    </source>
</evidence>
<dbReference type="Pfam" id="PF02811">
    <property type="entry name" value="PHP"/>
    <property type="match status" value="1"/>
</dbReference>